<dbReference type="InterPro" id="IPR053378">
    <property type="entry name" value="Prenyl_diphosphate_synthase"/>
</dbReference>
<keyword evidence="6" id="KW-0479">Metal-binding</keyword>
<accession>A0A1H7ZNL0</accession>
<dbReference type="PROSITE" id="PS00723">
    <property type="entry name" value="POLYPRENYL_SYNTHASE_1"/>
    <property type="match status" value="1"/>
</dbReference>
<dbReference type="AlphaFoldDB" id="A0A1H7ZNL0"/>
<dbReference type="GO" id="GO:0016114">
    <property type="term" value="P:terpenoid biosynthetic process"/>
    <property type="evidence" value="ECO:0007669"/>
    <property type="project" value="UniProtKB-ARBA"/>
</dbReference>
<dbReference type="PANTHER" id="PTHR43281">
    <property type="entry name" value="FARNESYL DIPHOSPHATE SYNTHASE"/>
    <property type="match status" value="1"/>
</dbReference>
<evidence type="ECO:0000256" key="7">
    <source>
        <dbReference type="ARBA" id="ARBA00022842"/>
    </source>
</evidence>
<keyword evidence="14" id="KW-1185">Reference proteome</keyword>
<evidence type="ECO:0000256" key="5">
    <source>
        <dbReference type="ARBA" id="ARBA00022679"/>
    </source>
</evidence>
<evidence type="ECO:0000256" key="3">
    <source>
        <dbReference type="ARBA" id="ARBA00012439"/>
    </source>
</evidence>
<evidence type="ECO:0000256" key="6">
    <source>
        <dbReference type="ARBA" id="ARBA00022723"/>
    </source>
</evidence>
<protein>
    <recommendedName>
        <fullName evidence="4">Farnesyl diphosphate synthase</fullName>
        <ecNumber evidence="3">2.5.1.10</ecNumber>
    </recommendedName>
    <alternativeName>
        <fullName evidence="10">(2E,6E)-farnesyl diphosphate synthase</fullName>
    </alternativeName>
    <alternativeName>
        <fullName evidence="9">Geranyltranstransferase</fullName>
    </alternativeName>
</protein>
<evidence type="ECO:0000313" key="13">
    <source>
        <dbReference type="EMBL" id="SEM59841.1"/>
    </source>
</evidence>
<dbReference type="GO" id="GO:0046872">
    <property type="term" value="F:metal ion binding"/>
    <property type="evidence" value="ECO:0007669"/>
    <property type="project" value="UniProtKB-KW"/>
</dbReference>
<dbReference type="SFLD" id="SFLDG01017">
    <property type="entry name" value="Polyprenyl_Transferase_Like"/>
    <property type="match status" value="1"/>
</dbReference>
<evidence type="ECO:0000256" key="8">
    <source>
        <dbReference type="ARBA" id="ARBA00023229"/>
    </source>
</evidence>
<dbReference type="Pfam" id="PF00348">
    <property type="entry name" value="polyprenyl_synt"/>
    <property type="match status" value="1"/>
</dbReference>
<dbReference type="OrthoDB" id="9805316at2"/>
<organism evidence="13 14">
    <name type="scientific">Hydrogenoanaerobacterium saccharovorans</name>
    <dbReference type="NCBI Taxonomy" id="474960"/>
    <lineage>
        <taxon>Bacteria</taxon>
        <taxon>Bacillati</taxon>
        <taxon>Bacillota</taxon>
        <taxon>Clostridia</taxon>
        <taxon>Eubacteriales</taxon>
        <taxon>Oscillospiraceae</taxon>
        <taxon>Hydrogenoanaerobacterium</taxon>
    </lineage>
</organism>
<comment type="similarity">
    <text evidence="2 12">Belongs to the FPP/GGPP synthase family.</text>
</comment>
<evidence type="ECO:0000256" key="11">
    <source>
        <dbReference type="ARBA" id="ARBA00049399"/>
    </source>
</evidence>
<dbReference type="SUPFAM" id="SSF48576">
    <property type="entry name" value="Terpenoid synthases"/>
    <property type="match status" value="1"/>
</dbReference>
<dbReference type="EMBL" id="FOCG01000001">
    <property type="protein sequence ID" value="SEM59841.1"/>
    <property type="molecule type" value="Genomic_DNA"/>
</dbReference>
<gene>
    <name evidence="13" type="ORF">SAMN05216180_0782</name>
</gene>
<keyword evidence="5 12" id="KW-0808">Transferase</keyword>
<dbReference type="STRING" id="474960.SAMN05216180_0782"/>
<name>A0A1H7ZNL0_9FIRM</name>
<dbReference type="Proteomes" id="UP000199158">
    <property type="component" value="Unassembled WGS sequence"/>
</dbReference>
<dbReference type="InterPro" id="IPR008949">
    <property type="entry name" value="Isoprenoid_synthase_dom_sf"/>
</dbReference>
<evidence type="ECO:0000256" key="2">
    <source>
        <dbReference type="ARBA" id="ARBA00006706"/>
    </source>
</evidence>
<dbReference type="RefSeq" id="WP_092751825.1">
    <property type="nucleotide sequence ID" value="NZ_FOCG01000001.1"/>
</dbReference>
<reference evidence="13 14" key="1">
    <citation type="submission" date="2016-10" db="EMBL/GenBank/DDBJ databases">
        <authorList>
            <person name="de Groot N.N."/>
        </authorList>
    </citation>
    <scope>NUCLEOTIDE SEQUENCE [LARGE SCALE GENOMIC DNA]</scope>
    <source>
        <strain evidence="13 14">CGMCC 1.5070</strain>
    </source>
</reference>
<keyword evidence="8" id="KW-0414">Isoprene biosynthesis</keyword>
<comment type="catalytic activity">
    <reaction evidence="11">
        <text>isopentenyl diphosphate + (2E)-geranyl diphosphate = (2E,6E)-farnesyl diphosphate + diphosphate</text>
        <dbReference type="Rhea" id="RHEA:19361"/>
        <dbReference type="ChEBI" id="CHEBI:33019"/>
        <dbReference type="ChEBI" id="CHEBI:58057"/>
        <dbReference type="ChEBI" id="CHEBI:128769"/>
        <dbReference type="ChEBI" id="CHEBI:175763"/>
        <dbReference type="EC" id="2.5.1.10"/>
    </reaction>
</comment>
<comment type="cofactor">
    <cofactor evidence="1">
        <name>Mg(2+)</name>
        <dbReference type="ChEBI" id="CHEBI:18420"/>
    </cofactor>
</comment>
<dbReference type="PROSITE" id="PS00444">
    <property type="entry name" value="POLYPRENYL_SYNTHASE_2"/>
    <property type="match status" value="1"/>
</dbReference>
<dbReference type="FunFam" id="1.10.600.10:FF:000001">
    <property type="entry name" value="Geranylgeranyl diphosphate synthase"/>
    <property type="match status" value="1"/>
</dbReference>
<evidence type="ECO:0000256" key="12">
    <source>
        <dbReference type="RuleBase" id="RU004466"/>
    </source>
</evidence>
<evidence type="ECO:0000256" key="10">
    <source>
        <dbReference type="ARBA" id="ARBA00032873"/>
    </source>
</evidence>
<dbReference type="SFLD" id="SFLDS00005">
    <property type="entry name" value="Isoprenoid_Synthase_Type_I"/>
    <property type="match status" value="1"/>
</dbReference>
<dbReference type="GO" id="GO:0005737">
    <property type="term" value="C:cytoplasm"/>
    <property type="evidence" value="ECO:0007669"/>
    <property type="project" value="UniProtKB-ARBA"/>
</dbReference>
<evidence type="ECO:0000256" key="1">
    <source>
        <dbReference type="ARBA" id="ARBA00001946"/>
    </source>
</evidence>
<dbReference type="GO" id="GO:0004337">
    <property type="term" value="F:(2E,6E)-farnesyl diphosphate synthase activity"/>
    <property type="evidence" value="ECO:0007669"/>
    <property type="project" value="UniProtKB-EC"/>
</dbReference>
<dbReference type="InterPro" id="IPR000092">
    <property type="entry name" value="Polyprenyl_synt"/>
</dbReference>
<dbReference type="Gene3D" id="1.10.600.10">
    <property type="entry name" value="Farnesyl Diphosphate Synthase"/>
    <property type="match status" value="1"/>
</dbReference>
<dbReference type="PANTHER" id="PTHR43281:SF1">
    <property type="entry name" value="FARNESYL DIPHOSPHATE SYNTHASE"/>
    <property type="match status" value="1"/>
</dbReference>
<dbReference type="CDD" id="cd00685">
    <property type="entry name" value="Trans_IPPS_HT"/>
    <property type="match status" value="1"/>
</dbReference>
<dbReference type="InterPro" id="IPR033749">
    <property type="entry name" value="Polyprenyl_synt_CS"/>
</dbReference>
<keyword evidence="7" id="KW-0460">Magnesium</keyword>
<evidence type="ECO:0000313" key="14">
    <source>
        <dbReference type="Proteomes" id="UP000199158"/>
    </source>
</evidence>
<evidence type="ECO:0000256" key="4">
    <source>
        <dbReference type="ARBA" id="ARBA00015100"/>
    </source>
</evidence>
<dbReference type="EC" id="2.5.1.10" evidence="3"/>
<proteinExistence type="inferred from homology"/>
<dbReference type="NCBIfam" id="NF045485">
    <property type="entry name" value="FPPsyn"/>
    <property type="match status" value="1"/>
</dbReference>
<evidence type="ECO:0000256" key="9">
    <source>
        <dbReference type="ARBA" id="ARBA00032380"/>
    </source>
</evidence>
<sequence length="293" mass="32190">MLNYDEKYERYLTEIDQALDRYLNEADTLYQSVISAMRYSILGAGKRVRAILLIEFCKACGGTQQLAMPFACALEMIHAYSLIHDDLPCMDNDELRRGKPSCWKEFGETTALLAGDGLLTKAFEAAASSTAQANLALRAMMELAKNAGTSGMLGGQVIDLEGEGKPVDEARLLKMYSMKTGALINSAAKIGCILAGADEERISLSHEFAEKIGLAFQIVDDILDVTGNEKILGKPIGSDVQSHKTTFVALHDLEYAKNKAIKLTEDAKSILTKFALEDDFLYELTDRLAVREN</sequence>